<gene>
    <name evidence="3" type="ORF">Voc01_064040</name>
</gene>
<evidence type="ECO:0000256" key="1">
    <source>
        <dbReference type="ARBA" id="ARBA00008791"/>
    </source>
</evidence>
<reference evidence="3" key="1">
    <citation type="submission" date="2021-01" db="EMBL/GenBank/DDBJ databases">
        <title>Whole genome shotgun sequence of Virgisporangium ochraceum NBRC 16418.</title>
        <authorList>
            <person name="Komaki H."/>
            <person name="Tamura T."/>
        </authorList>
    </citation>
    <scope>NUCLEOTIDE SEQUENCE</scope>
    <source>
        <strain evidence="3">NBRC 16418</strain>
    </source>
</reference>
<comment type="similarity">
    <text evidence="1">Belongs to the universal stress protein A family.</text>
</comment>
<organism evidence="3 4">
    <name type="scientific">Virgisporangium ochraceum</name>
    <dbReference type="NCBI Taxonomy" id="65505"/>
    <lineage>
        <taxon>Bacteria</taxon>
        <taxon>Bacillati</taxon>
        <taxon>Actinomycetota</taxon>
        <taxon>Actinomycetes</taxon>
        <taxon>Micromonosporales</taxon>
        <taxon>Micromonosporaceae</taxon>
        <taxon>Virgisporangium</taxon>
    </lineage>
</organism>
<dbReference type="AlphaFoldDB" id="A0A8J4EGT7"/>
<accession>A0A8J4EGT7</accession>
<keyword evidence="4" id="KW-1185">Reference proteome</keyword>
<evidence type="ECO:0000313" key="3">
    <source>
        <dbReference type="EMBL" id="GIJ71487.1"/>
    </source>
</evidence>
<dbReference type="InterPro" id="IPR006015">
    <property type="entry name" value="Universal_stress_UspA"/>
</dbReference>
<dbReference type="SUPFAM" id="SSF52402">
    <property type="entry name" value="Adenine nucleotide alpha hydrolases-like"/>
    <property type="match status" value="2"/>
</dbReference>
<protein>
    <submittedName>
        <fullName evidence="3">Universal stress protein</fullName>
    </submittedName>
</protein>
<dbReference type="Gene3D" id="3.40.50.620">
    <property type="entry name" value="HUPs"/>
    <property type="match status" value="2"/>
</dbReference>
<feature type="domain" description="UspA" evidence="2">
    <location>
        <begin position="148"/>
        <end position="286"/>
    </location>
</feature>
<comment type="caution">
    <text evidence="3">The sequence shown here is derived from an EMBL/GenBank/DDBJ whole genome shotgun (WGS) entry which is preliminary data.</text>
</comment>
<dbReference type="Proteomes" id="UP000635606">
    <property type="component" value="Unassembled WGS sequence"/>
</dbReference>
<dbReference type="Pfam" id="PF00582">
    <property type="entry name" value="Usp"/>
    <property type="match status" value="2"/>
</dbReference>
<dbReference type="PANTHER" id="PTHR31964">
    <property type="entry name" value="ADENINE NUCLEOTIDE ALPHA HYDROLASES-LIKE SUPERFAMILY PROTEIN"/>
    <property type="match status" value="1"/>
</dbReference>
<dbReference type="InterPro" id="IPR006016">
    <property type="entry name" value="UspA"/>
</dbReference>
<proteinExistence type="inferred from homology"/>
<feature type="domain" description="UspA" evidence="2">
    <location>
        <begin position="6"/>
        <end position="140"/>
    </location>
</feature>
<dbReference type="PRINTS" id="PR01438">
    <property type="entry name" value="UNVRSLSTRESS"/>
</dbReference>
<dbReference type="PANTHER" id="PTHR31964:SF113">
    <property type="entry name" value="USPA DOMAIN-CONTAINING PROTEIN"/>
    <property type="match status" value="1"/>
</dbReference>
<name>A0A8J4EGT7_9ACTN</name>
<dbReference type="RefSeq" id="WP_203931353.1">
    <property type="nucleotide sequence ID" value="NZ_BOPH01000088.1"/>
</dbReference>
<dbReference type="EMBL" id="BOPH01000088">
    <property type="protein sequence ID" value="GIJ71487.1"/>
    <property type="molecule type" value="Genomic_DNA"/>
</dbReference>
<evidence type="ECO:0000313" key="4">
    <source>
        <dbReference type="Proteomes" id="UP000635606"/>
    </source>
</evidence>
<evidence type="ECO:0000259" key="2">
    <source>
        <dbReference type="Pfam" id="PF00582"/>
    </source>
</evidence>
<sequence>MRPTGIVVGYDGSAHSRAALRYAVTQARLRGTSVRIVTAFDYDWRRSRVAPLESVDQLERTVRDHFEELVDAAVTETRTRYPDVTVTGSVRMGSPGPTLVATGRDAALLVVGNRGFTGLTLGSVSQFVATHAHGPVVVVRGSVDTAVEPVVVGVDISEWAEHTIGSAFEEAARRGAALIAVRAYELPVAYGLMSMGTVPFNPDEIRRAESDALADALRPWRDKYPDVDVEAVTARGSAGRVLVDASRTAGLVVVGSHGHGALVGTLLGSVSLHVLRHADCPVLVVRS</sequence>
<dbReference type="InterPro" id="IPR014729">
    <property type="entry name" value="Rossmann-like_a/b/a_fold"/>
</dbReference>